<dbReference type="PANTHER" id="PTHR45138:SF9">
    <property type="entry name" value="DIGUANYLATE CYCLASE DGCM-RELATED"/>
    <property type="match status" value="1"/>
</dbReference>
<dbReference type="STRING" id="363870.NG54_17145"/>
<dbReference type="InterPro" id="IPR029787">
    <property type="entry name" value="Nucleotide_cyclase"/>
</dbReference>
<dbReference type="NCBIfam" id="TIGR00254">
    <property type="entry name" value="GGDEF"/>
    <property type="match status" value="1"/>
</dbReference>
<protein>
    <submittedName>
        <fullName evidence="8">Diguanylate cyclase</fullName>
    </submittedName>
</protein>
<keyword evidence="4 6" id="KW-1133">Transmembrane helix</keyword>
<dbReference type="EMBL" id="JRUN01000087">
    <property type="protein sequence ID" value="KHD84184.1"/>
    <property type="molecule type" value="Genomic_DNA"/>
</dbReference>
<keyword evidence="5 6" id="KW-0472">Membrane</keyword>
<dbReference type="SMART" id="SM00267">
    <property type="entry name" value="GGDEF"/>
    <property type="match status" value="1"/>
</dbReference>
<gene>
    <name evidence="8" type="ORF">NG54_17145</name>
</gene>
<feature type="transmembrane region" description="Helical" evidence="6">
    <location>
        <begin position="68"/>
        <end position="96"/>
    </location>
</feature>
<dbReference type="GO" id="GO:0071555">
    <property type="term" value="P:cell wall organization"/>
    <property type="evidence" value="ECO:0007669"/>
    <property type="project" value="InterPro"/>
</dbReference>
<dbReference type="Proteomes" id="UP000030588">
    <property type="component" value="Unassembled WGS sequence"/>
</dbReference>
<reference evidence="8 9" key="1">
    <citation type="submission" date="2014-10" db="EMBL/GenBank/DDBJ databases">
        <title>Draft genome of phytase producing Bacillus ginsengihumi strain M2.11.</title>
        <authorList>
            <person name="Toymentseva A."/>
            <person name="Boulygina E.A."/>
            <person name="Kazakov S.V."/>
            <person name="Kayumov I."/>
            <person name="Suleimanova A.D."/>
            <person name="Mardanova A.M."/>
            <person name="Maria S.N."/>
            <person name="Sergey M.Y."/>
            <person name="Sharipova M.R."/>
        </authorList>
    </citation>
    <scope>NUCLEOTIDE SEQUENCE [LARGE SCALE GENOMIC DNA]</scope>
    <source>
        <strain evidence="8 9">M2.11</strain>
    </source>
</reference>
<dbReference type="PROSITE" id="PS50887">
    <property type="entry name" value="GGDEF"/>
    <property type="match status" value="1"/>
</dbReference>
<evidence type="ECO:0000256" key="3">
    <source>
        <dbReference type="ARBA" id="ARBA00022692"/>
    </source>
</evidence>
<dbReference type="RefSeq" id="WP_035348187.1">
    <property type="nucleotide sequence ID" value="NZ_JAAIWK010000040.1"/>
</dbReference>
<name>A0A0A6VCB1_9BACI</name>
<evidence type="ECO:0000313" key="8">
    <source>
        <dbReference type="EMBL" id="KHD84184.1"/>
    </source>
</evidence>
<feature type="transmembrane region" description="Helical" evidence="6">
    <location>
        <begin position="102"/>
        <end position="120"/>
    </location>
</feature>
<dbReference type="PANTHER" id="PTHR45138">
    <property type="entry name" value="REGULATORY COMPONENTS OF SENSORY TRANSDUCTION SYSTEM"/>
    <property type="match status" value="1"/>
</dbReference>
<dbReference type="GO" id="GO:0005886">
    <property type="term" value="C:plasma membrane"/>
    <property type="evidence" value="ECO:0007669"/>
    <property type="project" value="UniProtKB-SubCell"/>
</dbReference>
<comment type="caution">
    <text evidence="8">The sequence shown here is derived from an EMBL/GenBank/DDBJ whole genome shotgun (WGS) entry which is preliminary data.</text>
</comment>
<dbReference type="GO" id="GO:0000155">
    <property type="term" value="F:phosphorelay sensor kinase activity"/>
    <property type="evidence" value="ECO:0007669"/>
    <property type="project" value="InterPro"/>
</dbReference>
<dbReference type="FunFam" id="3.30.70.270:FF:000001">
    <property type="entry name" value="Diguanylate cyclase domain protein"/>
    <property type="match status" value="1"/>
</dbReference>
<dbReference type="GO" id="GO:0043709">
    <property type="term" value="P:cell adhesion involved in single-species biofilm formation"/>
    <property type="evidence" value="ECO:0007669"/>
    <property type="project" value="TreeGrafter"/>
</dbReference>
<feature type="transmembrane region" description="Helical" evidence="6">
    <location>
        <begin position="154"/>
        <end position="177"/>
    </location>
</feature>
<organism evidence="8 9">
    <name type="scientific">Heyndrickxia ginsengihumi</name>
    <dbReference type="NCBI Taxonomy" id="363870"/>
    <lineage>
        <taxon>Bacteria</taxon>
        <taxon>Bacillati</taxon>
        <taxon>Bacillota</taxon>
        <taxon>Bacilli</taxon>
        <taxon>Bacillales</taxon>
        <taxon>Bacillaceae</taxon>
        <taxon>Heyndrickxia</taxon>
    </lineage>
</organism>
<dbReference type="SUPFAM" id="SSF55073">
    <property type="entry name" value="Nucleotide cyclase"/>
    <property type="match status" value="1"/>
</dbReference>
<feature type="transmembrane region" description="Helical" evidence="6">
    <location>
        <begin position="127"/>
        <end position="148"/>
    </location>
</feature>
<dbReference type="Pfam" id="PF00990">
    <property type="entry name" value="GGDEF"/>
    <property type="match status" value="1"/>
</dbReference>
<dbReference type="Gene3D" id="3.30.70.270">
    <property type="match status" value="1"/>
</dbReference>
<dbReference type="InterPro" id="IPR043128">
    <property type="entry name" value="Rev_trsase/Diguanyl_cyclase"/>
</dbReference>
<feature type="transmembrane region" description="Helical" evidence="6">
    <location>
        <begin position="36"/>
        <end position="56"/>
    </location>
</feature>
<proteinExistence type="predicted"/>
<evidence type="ECO:0000259" key="7">
    <source>
        <dbReference type="PROSITE" id="PS50887"/>
    </source>
</evidence>
<dbReference type="AlphaFoldDB" id="A0A0A6VCB1"/>
<dbReference type="GO" id="GO:0052621">
    <property type="term" value="F:diguanylate cyclase activity"/>
    <property type="evidence" value="ECO:0007669"/>
    <property type="project" value="TreeGrafter"/>
</dbReference>
<evidence type="ECO:0000256" key="6">
    <source>
        <dbReference type="SAM" id="Phobius"/>
    </source>
</evidence>
<dbReference type="InterPro" id="IPR050469">
    <property type="entry name" value="Diguanylate_Cyclase"/>
</dbReference>
<keyword evidence="2" id="KW-1003">Cell membrane</keyword>
<dbReference type="InterPro" id="IPR000160">
    <property type="entry name" value="GGDEF_dom"/>
</dbReference>
<evidence type="ECO:0000256" key="4">
    <source>
        <dbReference type="ARBA" id="ARBA00022989"/>
    </source>
</evidence>
<dbReference type="InterPro" id="IPR011620">
    <property type="entry name" value="Sig_transdc_His_kinase_LytS_TM"/>
</dbReference>
<comment type="subcellular location">
    <subcellularLocation>
        <location evidence="1">Cell membrane</location>
        <topology evidence="1">Multi-pass membrane protein</topology>
    </subcellularLocation>
</comment>
<evidence type="ECO:0000256" key="1">
    <source>
        <dbReference type="ARBA" id="ARBA00004651"/>
    </source>
</evidence>
<keyword evidence="3 6" id="KW-0812">Transmembrane</keyword>
<accession>A0A0A6VCB1</accession>
<dbReference type="Pfam" id="PF07694">
    <property type="entry name" value="5TM-5TMR_LYT"/>
    <property type="match status" value="1"/>
</dbReference>
<feature type="domain" description="GGDEF" evidence="7">
    <location>
        <begin position="224"/>
        <end position="358"/>
    </location>
</feature>
<dbReference type="CDD" id="cd01949">
    <property type="entry name" value="GGDEF"/>
    <property type="match status" value="1"/>
</dbReference>
<dbReference type="GO" id="GO:1902201">
    <property type="term" value="P:negative regulation of bacterial-type flagellum-dependent cell motility"/>
    <property type="evidence" value="ECO:0007669"/>
    <property type="project" value="TreeGrafter"/>
</dbReference>
<evidence type="ECO:0000313" key="9">
    <source>
        <dbReference type="Proteomes" id="UP000030588"/>
    </source>
</evidence>
<sequence>MMKDLFANLAIITSLLYLYTQFTKDYPLSTHSSLKVKLIAGILGGILSNILMQYGIHFEDLIVDLRQIPILLLSFYGGPLPPIIAMIMVIIGRFMIGVNVSAAASNIYIFIVAICSIYIFKARIPALAKIVVMISFSNIIFSIFLYYLTKDMQILLALLPIFWIISYLAGYIGFYMIRYSRRSQLLFKKYKIESTIDSLTGLNNVRKFDEVFNKLSNEVKINRKKLALMYIDIDFFKHINDTYGHLEGDKVLKDLGFILRKYTREDDIVSRNGGEEFTILLQDCDLRLAKEIAENIRNRVEHYDFILNNGQTIKLTVSIGLSSFNETTSDLTLLIDDADKALYTAKRSGRNKVCVCNSA</sequence>
<evidence type="ECO:0000256" key="2">
    <source>
        <dbReference type="ARBA" id="ARBA00022475"/>
    </source>
</evidence>
<evidence type="ECO:0000256" key="5">
    <source>
        <dbReference type="ARBA" id="ARBA00023136"/>
    </source>
</evidence>